<evidence type="ECO:0000256" key="2">
    <source>
        <dbReference type="ARBA" id="ARBA00013262"/>
    </source>
</evidence>
<dbReference type="InterPro" id="IPR027417">
    <property type="entry name" value="P-loop_NTPase"/>
</dbReference>
<dbReference type="InterPro" id="IPR026634">
    <property type="entry name" value="TPST-like"/>
</dbReference>
<dbReference type="SUPFAM" id="SSF52540">
    <property type="entry name" value="P-loop containing nucleoside triphosphate hydrolases"/>
    <property type="match status" value="1"/>
</dbReference>
<protein>
    <recommendedName>
        <fullName evidence="2 5">Protein-tyrosine sulfotransferase</fullName>
        <ecNumber evidence="2 5">2.8.2.20</ecNumber>
    </recommendedName>
</protein>
<dbReference type="AlphaFoldDB" id="A0A5K4F8J0"/>
<reference evidence="8" key="2">
    <citation type="submission" date="2019-11" db="UniProtKB">
        <authorList>
            <consortium name="WormBaseParasite"/>
        </authorList>
    </citation>
    <scope>IDENTIFICATION</scope>
    <source>
        <strain evidence="8">Puerto Rican</strain>
    </source>
</reference>
<evidence type="ECO:0000256" key="1">
    <source>
        <dbReference type="ARBA" id="ARBA00009988"/>
    </source>
</evidence>
<comment type="function">
    <text evidence="5">Catalyzes the O-sulfation of tyrosine residues within acidic motifs of polypeptides, using 3'-phosphoadenylyl sulfate (PAPS) as cosubstrate.</text>
</comment>
<keyword evidence="6" id="KW-0812">Transmembrane</keyword>
<dbReference type="EC" id="2.8.2.20" evidence="2 5"/>
<evidence type="ECO:0000313" key="7">
    <source>
        <dbReference type="Proteomes" id="UP000008854"/>
    </source>
</evidence>
<keyword evidence="6" id="KW-0472">Membrane</keyword>
<evidence type="ECO:0000313" key="8">
    <source>
        <dbReference type="WBParaSite" id="Smp_327720.1"/>
    </source>
</evidence>
<evidence type="ECO:0000256" key="6">
    <source>
        <dbReference type="SAM" id="Phobius"/>
    </source>
</evidence>
<evidence type="ECO:0000256" key="5">
    <source>
        <dbReference type="RuleBase" id="RU365018"/>
    </source>
</evidence>
<dbReference type="GO" id="GO:0005794">
    <property type="term" value="C:Golgi apparatus"/>
    <property type="evidence" value="ECO:0007669"/>
    <property type="project" value="UniProtKB-ARBA"/>
</dbReference>
<evidence type="ECO:0000256" key="3">
    <source>
        <dbReference type="ARBA" id="ARBA00022679"/>
    </source>
</evidence>
<name>A0A5K4F8J0_SCHMA</name>
<sequence>MMSNCFNTKSIYCRNIKKFNGIIIIFLFGIIIGRWISQPEDKFQRNNDPRKNNFIFIGGHESSGTGLMRILLDVHPSIRCGPEPIITTSLLRFKKMYEHNPKQLNAAGIYPNVFNRAIASYFSEIIINMGQSAERLCHKQPFTFYYLNYLSEIFVNAKFIHMVRDGRAVIASSIKRAVNPLYVSDKPYLAFQYWEGITKKMLEDCIQIGSSRCLTIRYEDLILNTLEETKIIFKFLDIPWDPIILKHETVIHKISSLSPYEASSKQVINKIHRNSLLSWADNKSILPRQFIEKIHLESKLLHRLGYAQLSFPPNYSLLKPLQGNILKQ</sequence>
<feature type="transmembrane region" description="Helical" evidence="6">
    <location>
        <begin position="21"/>
        <end position="37"/>
    </location>
</feature>
<organism evidence="7 8">
    <name type="scientific">Schistosoma mansoni</name>
    <name type="common">Blood fluke</name>
    <dbReference type="NCBI Taxonomy" id="6183"/>
    <lineage>
        <taxon>Eukaryota</taxon>
        <taxon>Metazoa</taxon>
        <taxon>Spiralia</taxon>
        <taxon>Lophotrochozoa</taxon>
        <taxon>Platyhelminthes</taxon>
        <taxon>Trematoda</taxon>
        <taxon>Digenea</taxon>
        <taxon>Strigeidida</taxon>
        <taxon>Schistosomatoidea</taxon>
        <taxon>Schistosomatidae</taxon>
        <taxon>Schistosoma</taxon>
    </lineage>
</organism>
<comment type="catalytic activity">
    <reaction evidence="4 5">
        <text>L-tyrosyl-[protein] + 3'-phosphoadenylyl sulfate = O-sulfo-L-tyrosine-[protein] + adenosine 3',5'-bisphosphate + H(+)</text>
        <dbReference type="Rhea" id="RHEA:16801"/>
        <dbReference type="Rhea" id="RHEA-COMP:10136"/>
        <dbReference type="Rhea" id="RHEA-COMP:11688"/>
        <dbReference type="ChEBI" id="CHEBI:15378"/>
        <dbReference type="ChEBI" id="CHEBI:46858"/>
        <dbReference type="ChEBI" id="CHEBI:58339"/>
        <dbReference type="ChEBI" id="CHEBI:58343"/>
        <dbReference type="ChEBI" id="CHEBI:65286"/>
        <dbReference type="EC" id="2.8.2.20"/>
    </reaction>
</comment>
<dbReference type="PANTHER" id="PTHR12788">
    <property type="entry name" value="PROTEIN-TYROSINE SULFOTRANSFERASE 2"/>
    <property type="match status" value="1"/>
</dbReference>
<dbReference type="STRING" id="6183.A0A5K4F8J0"/>
<dbReference type="PANTHER" id="PTHR12788:SF10">
    <property type="entry name" value="PROTEIN-TYROSINE SULFOTRANSFERASE"/>
    <property type="match status" value="1"/>
</dbReference>
<keyword evidence="3 5" id="KW-0808">Transferase</keyword>
<evidence type="ECO:0000256" key="4">
    <source>
        <dbReference type="ARBA" id="ARBA00048460"/>
    </source>
</evidence>
<comment type="similarity">
    <text evidence="1 5">Belongs to the protein sulfotransferase family.</text>
</comment>
<reference evidence="7" key="1">
    <citation type="journal article" date="2012" name="PLoS Negl. Trop. Dis.">
        <title>A systematically improved high quality genome and transcriptome of the human blood fluke Schistosoma mansoni.</title>
        <authorList>
            <person name="Protasio A.V."/>
            <person name="Tsai I.J."/>
            <person name="Babbage A."/>
            <person name="Nichol S."/>
            <person name="Hunt M."/>
            <person name="Aslett M.A."/>
            <person name="De Silva N."/>
            <person name="Velarde G.S."/>
            <person name="Anderson T.J."/>
            <person name="Clark R.C."/>
            <person name="Davidson C."/>
            <person name="Dillon G.P."/>
            <person name="Holroyd N.E."/>
            <person name="LoVerde P.T."/>
            <person name="Lloyd C."/>
            <person name="McQuillan J."/>
            <person name="Oliveira G."/>
            <person name="Otto T.D."/>
            <person name="Parker-Manuel S.J."/>
            <person name="Quail M.A."/>
            <person name="Wilson R.A."/>
            <person name="Zerlotini A."/>
            <person name="Dunne D.W."/>
            <person name="Berriman M."/>
        </authorList>
    </citation>
    <scope>NUCLEOTIDE SEQUENCE [LARGE SCALE GENOMIC DNA]</scope>
    <source>
        <strain evidence="7">Puerto Rican</strain>
    </source>
</reference>
<dbReference type="WBParaSite" id="Smp_327720.1">
    <property type="protein sequence ID" value="Smp_327720.1"/>
    <property type="gene ID" value="Smp_327720"/>
</dbReference>
<dbReference type="InParanoid" id="A0A5K4F8J0"/>
<accession>A0A5K4F8J0</accession>
<proteinExistence type="inferred from homology"/>
<dbReference type="Pfam" id="PF13469">
    <property type="entry name" value="Sulfotransfer_3"/>
    <property type="match status" value="1"/>
</dbReference>
<dbReference type="GO" id="GO:0008476">
    <property type="term" value="F:protein-tyrosine sulfotransferase activity"/>
    <property type="evidence" value="ECO:0007669"/>
    <property type="project" value="UniProtKB-EC"/>
</dbReference>
<dbReference type="Gene3D" id="3.40.50.300">
    <property type="entry name" value="P-loop containing nucleotide triphosphate hydrolases"/>
    <property type="match status" value="1"/>
</dbReference>
<keyword evidence="7" id="KW-1185">Reference proteome</keyword>
<dbReference type="Proteomes" id="UP000008854">
    <property type="component" value="Unassembled WGS sequence"/>
</dbReference>
<keyword evidence="6" id="KW-1133">Transmembrane helix</keyword>